<dbReference type="Gene3D" id="3.40.50.10070">
    <property type="entry name" value="TolB, N-terminal domain"/>
    <property type="match status" value="1"/>
</dbReference>
<feature type="DNA-binding region" description="OmpR/PhoB-type" evidence="2">
    <location>
        <begin position="1"/>
        <end position="80"/>
    </location>
</feature>
<reference evidence="5" key="1">
    <citation type="journal article" date="2019" name="Int. J. Syst. Evol. Microbiol.">
        <title>The Global Catalogue of Microorganisms (GCM) 10K type strain sequencing project: providing services to taxonomists for standard genome sequencing and annotation.</title>
        <authorList>
            <consortium name="The Broad Institute Genomics Platform"/>
            <consortium name="The Broad Institute Genome Sequencing Center for Infectious Disease"/>
            <person name="Wu L."/>
            <person name="Ma J."/>
        </authorList>
    </citation>
    <scope>NUCLEOTIDE SEQUENCE [LARGE SCALE GENOMIC DNA]</scope>
    <source>
        <strain evidence="5">NBRC 102520</strain>
    </source>
</reference>
<evidence type="ECO:0000256" key="2">
    <source>
        <dbReference type="PROSITE-ProRule" id="PRU01091"/>
    </source>
</evidence>
<dbReference type="InterPro" id="IPR036388">
    <property type="entry name" value="WH-like_DNA-bd_sf"/>
</dbReference>
<organism evidence="4 5">
    <name type="scientific">Bradyrhizobium iriomotense</name>
    <dbReference type="NCBI Taxonomy" id="441950"/>
    <lineage>
        <taxon>Bacteria</taxon>
        <taxon>Pseudomonadati</taxon>
        <taxon>Pseudomonadota</taxon>
        <taxon>Alphaproteobacteria</taxon>
        <taxon>Hyphomicrobiales</taxon>
        <taxon>Nitrobacteraceae</taxon>
        <taxon>Bradyrhizobium</taxon>
    </lineage>
</organism>
<dbReference type="Proteomes" id="UP001156905">
    <property type="component" value="Unassembled WGS sequence"/>
</dbReference>
<dbReference type="Gene3D" id="1.10.10.10">
    <property type="entry name" value="Winged helix-like DNA-binding domain superfamily/Winged helix DNA-binding domain"/>
    <property type="match status" value="1"/>
</dbReference>
<dbReference type="Gene3D" id="1.25.40.10">
    <property type="entry name" value="Tetratricopeptide repeat domain"/>
    <property type="match status" value="2"/>
</dbReference>
<dbReference type="Pfam" id="PF14559">
    <property type="entry name" value="TPR_19"/>
    <property type="match status" value="1"/>
</dbReference>
<dbReference type="SMART" id="SM00862">
    <property type="entry name" value="Trans_reg_C"/>
    <property type="match status" value="1"/>
</dbReference>
<feature type="domain" description="OmpR/PhoB-type" evidence="3">
    <location>
        <begin position="1"/>
        <end position="80"/>
    </location>
</feature>
<sequence>MLERDGTALPIYPRAFDALVTLLANRDALMSKANLLDRLWPDSTVGENSLARIVSDLRKLLGDHGDVIVTVPRQGYRFDGAVQIEAPTAPSAEARTVIAVLPFQTIGTEADPLLAFGLSDALIARLSQAEALVVRPTTAVAHYQGDAVSLINAGRALEADLVVAGHVRQQGERLRTTVQVLDVASGATVWAEQVDENGADIFRLEDAIAQRVAAAPVLRHLVFPERIRASDARAYELYLQARALISQRTTESLTRAGTLLQESVDRDPRFALGHSALAETYLLRSLASMVRGSRPAIELMPLAKAAVGEALTIAPNLPEALTISAFIGFCYDWSFRAAERSIACALQLAPANSLAHHYYAIGLSAMRRHDEALEQIRTARELDPTSTVVNVNVGMILYWAGRFDDACAQLKNVVAINPNSAFARFRFGLALDATGRFDEALACFDALIAMPESNMHGTVGRGHALARAGLSRDARRDLDRLHAMAGECYVPSSYLAEIHCALGETDHAMDLLEQTLFERPVMMISLLNNPKFRPLADNPRFRRIVGEVGLISLAQPGA</sequence>
<gene>
    <name evidence="4" type="ORF">GCM10007857_82640</name>
</gene>
<dbReference type="PANTHER" id="PTHR12558">
    <property type="entry name" value="CELL DIVISION CYCLE 16,23,27"/>
    <property type="match status" value="1"/>
</dbReference>
<dbReference type="InterPro" id="IPR019734">
    <property type="entry name" value="TPR_rpt"/>
</dbReference>
<dbReference type="InterPro" id="IPR001867">
    <property type="entry name" value="OmpR/PhoB-type_DNA-bd"/>
</dbReference>
<comment type="caution">
    <text evidence="4">The sequence shown here is derived from an EMBL/GenBank/DDBJ whole genome shotgun (WGS) entry which is preliminary data.</text>
</comment>
<protein>
    <recommendedName>
        <fullName evidence="3">OmpR/PhoB-type domain-containing protein</fullName>
    </recommendedName>
</protein>
<evidence type="ECO:0000259" key="3">
    <source>
        <dbReference type="PROSITE" id="PS51755"/>
    </source>
</evidence>
<dbReference type="PROSITE" id="PS51755">
    <property type="entry name" value="OMPR_PHOB"/>
    <property type="match status" value="1"/>
</dbReference>
<dbReference type="PANTHER" id="PTHR12558:SF33">
    <property type="entry name" value="BLL7664 PROTEIN"/>
    <property type="match status" value="1"/>
</dbReference>
<dbReference type="SMART" id="SM00028">
    <property type="entry name" value="TPR"/>
    <property type="match status" value="4"/>
</dbReference>
<keyword evidence="5" id="KW-1185">Reference proteome</keyword>
<evidence type="ECO:0000313" key="5">
    <source>
        <dbReference type="Proteomes" id="UP001156905"/>
    </source>
</evidence>
<evidence type="ECO:0000313" key="4">
    <source>
        <dbReference type="EMBL" id="GLR91546.1"/>
    </source>
</evidence>
<dbReference type="EMBL" id="BSOW01000050">
    <property type="protein sequence ID" value="GLR91546.1"/>
    <property type="molecule type" value="Genomic_DNA"/>
</dbReference>
<dbReference type="CDD" id="cd00383">
    <property type="entry name" value="trans_reg_C"/>
    <property type="match status" value="1"/>
</dbReference>
<dbReference type="InterPro" id="IPR016032">
    <property type="entry name" value="Sig_transdc_resp-reg_C-effctor"/>
</dbReference>
<dbReference type="InterPro" id="IPR011990">
    <property type="entry name" value="TPR-like_helical_dom_sf"/>
</dbReference>
<dbReference type="SUPFAM" id="SSF48452">
    <property type="entry name" value="TPR-like"/>
    <property type="match status" value="2"/>
</dbReference>
<dbReference type="Pfam" id="PF00486">
    <property type="entry name" value="Trans_reg_C"/>
    <property type="match status" value="1"/>
</dbReference>
<accession>A0ABQ6BDE4</accession>
<keyword evidence="1 2" id="KW-0238">DNA-binding</keyword>
<dbReference type="SUPFAM" id="SSF46894">
    <property type="entry name" value="C-terminal effector domain of the bipartite response regulators"/>
    <property type="match status" value="1"/>
</dbReference>
<proteinExistence type="predicted"/>
<name>A0ABQ6BDE4_9BRAD</name>
<evidence type="ECO:0000256" key="1">
    <source>
        <dbReference type="ARBA" id="ARBA00023125"/>
    </source>
</evidence>